<dbReference type="Proteomes" id="UP000297851">
    <property type="component" value="Unassembled WGS sequence"/>
</dbReference>
<dbReference type="RefSeq" id="WP_134375299.1">
    <property type="nucleotide sequence ID" value="NZ_SOGO01000042.1"/>
</dbReference>
<proteinExistence type="predicted"/>
<keyword evidence="1" id="KW-1133">Transmembrane helix</keyword>
<protein>
    <submittedName>
        <fullName evidence="2">Uncharacterized protein</fullName>
    </submittedName>
</protein>
<keyword evidence="1" id="KW-0472">Membrane</keyword>
<evidence type="ECO:0000313" key="3">
    <source>
        <dbReference type="Proteomes" id="UP000297851"/>
    </source>
</evidence>
<keyword evidence="1" id="KW-0812">Transmembrane</keyword>
<sequence length="228" mass="24699">MTSGAVVNTSSLGNAVRFVDVPTSLPMKIGIWGLAIIAIGFIAVVLSDLLVGADGQFADRMSFQQTGRIGLVGLEVLVALIFLGTAVFQRAKLRAAKAVRPDAFVFMTQRTPALIDALKTIGTDRPRLRQHFVVTLGPKGIELWGRGRTDVPRMALPWNDIDYAHPGRHMVEIGNISVAVLALRIFQTVDGRRLDLPFPIFGPQGINRAGTHDANKVLDACSRYTSIA</sequence>
<dbReference type="EMBL" id="SOGO01000042">
    <property type="protein sequence ID" value="TFC99133.1"/>
    <property type="molecule type" value="Genomic_DNA"/>
</dbReference>
<gene>
    <name evidence="2" type="ORF">E3T25_15750</name>
</gene>
<comment type="caution">
    <text evidence="2">The sequence shown here is derived from an EMBL/GenBank/DDBJ whole genome shotgun (WGS) entry which is preliminary data.</text>
</comment>
<keyword evidence="3" id="KW-1185">Reference proteome</keyword>
<accession>A0ABY2J600</accession>
<feature type="transmembrane region" description="Helical" evidence="1">
    <location>
        <begin position="29"/>
        <end position="51"/>
    </location>
</feature>
<evidence type="ECO:0000313" key="2">
    <source>
        <dbReference type="EMBL" id="TFC99133.1"/>
    </source>
</evidence>
<organism evidence="2 3">
    <name type="scientific">Cryobacterium sandaracinum</name>
    <dbReference type="NCBI Taxonomy" id="1259247"/>
    <lineage>
        <taxon>Bacteria</taxon>
        <taxon>Bacillati</taxon>
        <taxon>Actinomycetota</taxon>
        <taxon>Actinomycetes</taxon>
        <taxon>Micrococcales</taxon>
        <taxon>Microbacteriaceae</taxon>
        <taxon>Cryobacterium</taxon>
    </lineage>
</organism>
<feature type="transmembrane region" description="Helical" evidence="1">
    <location>
        <begin position="71"/>
        <end position="88"/>
    </location>
</feature>
<evidence type="ECO:0000256" key="1">
    <source>
        <dbReference type="SAM" id="Phobius"/>
    </source>
</evidence>
<name>A0ABY2J600_9MICO</name>
<reference evidence="2 3" key="1">
    <citation type="submission" date="2019-03" db="EMBL/GenBank/DDBJ databases">
        <title>Genomics of glacier-inhabiting Cryobacterium strains.</title>
        <authorList>
            <person name="Liu Q."/>
            <person name="Xin Y.-H."/>
        </authorList>
    </citation>
    <scope>NUCLEOTIDE SEQUENCE [LARGE SCALE GENOMIC DNA]</scope>
    <source>
        <strain evidence="2 3">TMT2-16</strain>
    </source>
</reference>